<dbReference type="EMBL" id="QMEY01000002">
    <property type="protein sequence ID" value="RBQ21061.1"/>
    <property type="molecule type" value="Genomic_DNA"/>
</dbReference>
<dbReference type="NCBIfam" id="TIGR02246">
    <property type="entry name" value="SgcJ/EcaC family oxidoreductase"/>
    <property type="match status" value="1"/>
</dbReference>
<dbReference type="InterPro" id="IPR032710">
    <property type="entry name" value="NTF2-like_dom_sf"/>
</dbReference>
<evidence type="ECO:0000313" key="2">
    <source>
        <dbReference type="EMBL" id="RBQ21061.1"/>
    </source>
</evidence>
<dbReference type="InterPro" id="IPR011944">
    <property type="entry name" value="Steroid_delta5-4_isomerase"/>
</dbReference>
<dbReference type="RefSeq" id="WP_113980016.1">
    <property type="nucleotide sequence ID" value="NZ_QMEY01000002.1"/>
</dbReference>
<proteinExistence type="predicted"/>
<accession>A0A366M4F4</accession>
<dbReference type="Gene3D" id="3.40.50.720">
    <property type="entry name" value="NAD(P)-binding Rossmann-like Domain"/>
    <property type="match status" value="1"/>
</dbReference>
<evidence type="ECO:0000259" key="1">
    <source>
        <dbReference type="Pfam" id="PF14534"/>
    </source>
</evidence>
<feature type="domain" description="DUF4440" evidence="1">
    <location>
        <begin position="221"/>
        <end position="325"/>
    </location>
</feature>
<evidence type="ECO:0000313" key="3">
    <source>
        <dbReference type="Proteomes" id="UP000253303"/>
    </source>
</evidence>
<dbReference type="SUPFAM" id="SSF54427">
    <property type="entry name" value="NTF2-like"/>
    <property type="match status" value="1"/>
</dbReference>
<dbReference type="InterPro" id="IPR036291">
    <property type="entry name" value="NAD(P)-bd_dom_sf"/>
</dbReference>
<dbReference type="PANTHER" id="PTHR43431">
    <property type="entry name" value="OXIDOREDUCTASE, SHORT CHAIN DEHYDROGENASE/REDUCTASE FAMILY (AFU_ORTHOLOGUE AFUA_5G14000)"/>
    <property type="match status" value="1"/>
</dbReference>
<gene>
    <name evidence="2" type="ORF">DP939_08395</name>
</gene>
<dbReference type="PANTHER" id="PTHR43431:SF1">
    <property type="entry name" value="OS08G0476300 PROTEIN"/>
    <property type="match status" value="1"/>
</dbReference>
<protein>
    <recommendedName>
        <fullName evidence="1">DUF4440 domain-containing protein</fullName>
    </recommendedName>
</protein>
<dbReference type="Gene3D" id="3.10.450.50">
    <property type="match status" value="1"/>
</dbReference>
<dbReference type="Pfam" id="PF14534">
    <property type="entry name" value="DUF4440"/>
    <property type="match status" value="1"/>
</dbReference>
<keyword evidence="3" id="KW-1185">Reference proteome</keyword>
<dbReference type="PRINTS" id="PR00081">
    <property type="entry name" value="GDHRDH"/>
</dbReference>
<dbReference type="Proteomes" id="UP000253303">
    <property type="component" value="Unassembled WGS sequence"/>
</dbReference>
<reference evidence="2 3" key="1">
    <citation type="submission" date="2018-06" db="EMBL/GenBank/DDBJ databases">
        <title>Sphaerisporangium craniellae sp. nov., isolated from a marine sponge in the South China Sea.</title>
        <authorList>
            <person name="Li L."/>
        </authorList>
    </citation>
    <scope>NUCLEOTIDE SEQUENCE [LARGE SCALE GENOMIC DNA]</scope>
    <source>
        <strain evidence="2 3">LHW63015</strain>
    </source>
</reference>
<dbReference type="AlphaFoldDB" id="A0A366M4F4"/>
<dbReference type="OrthoDB" id="9799818at2"/>
<sequence length="338" mass="35844">MPGAVVIGAGPGVGRSVARRFAREGLPITLIARNPATLADTAKALAPFDVPVLPLIADSTDEPALRAALDRSVDELGLPDALIYNAALIQPDHPGQSSASTQLNAWAVNVVGALTAAAHLAPAMARRGTGSIIITGGMPEPKPDYVSLSLGKAGVRTLVTLLHQEYGPSGLHAASVTIPAPVAPGTPFAPDTIADHYWHLHTQPRDEWQHEIVHNGAYDAIAGLMERWRSAFNARRTSDLAALFTEDALFQGISPRLLFGRAEISEYYNNVAEGTKAHLEVLRTKPLHDGIAAGFANVTFTAPTGNTVSVRLSIVAQRVGDIWLIRQYHAAGPVRDGE</sequence>
<dbReference type="SUPFAM" id="SSF51735">
    <property type="entry name" value="NAD(P)-binding Rossmann-fold domains"/>
    <property type="match status" value="1"/>
</dbReference>
<name>A0A366M4F4_9ACTN</name>
<comment type="caution">
    <text evidence="2">The sequence shown here is derived from an EMBL/GenBank/DDBJ whole genome shotgun (WGS) entry which is preliminary data.</text>
</comment>
<dbReference type="InterPro" id="IPR002347">
    <property type="entry name" value="SDR_fam"/>
</dbReference>
<dbReference type="InterPro" id="IPR027843">
    <property type="entry name" value="DUF4440"/>
</dbReference>
<organism evidence="2 3">
    <name type="scientific">Spongiactinospora rosea</name>
    <dbReference type="NCBI Taxonomy" id="2248750"/>
    <lineage>
        <taxon>Bacteria</taxon>
        <taxon>Bacillati</taxon>
        <taxon>Actinomycetota</taxon>
        <taxon>Actinomycetes</taxon>
        <taxon>Streptosporangiales</taxon>
        <taxon>Streptosporangiaceae</taxon>
        <taxon>Spongiactinospora</taxon>
    </lineage>
</organism>
<dbReference type="Pfam" id="PF00106">
    <property type="entry name" value="adh_short"/>
    <property type="match status" value="1"/>
</dbReference>